<protein>
    <submittedName>
        <fullName evidence="5">AraC-type DNA-binding protein</fullName>
    </submittedName>
</protein>
<dbReference type="AlphaFoldDB" id="A0A1W1ZM67"/>
<organism evidence="5 6">
    <name type="scientific">Papillibacter cinnamivorans DSM 12816</name>
    <dbReference type="NCBI Taxonomy" id="1122930"/>
    <lineage>
        <taxon>Bacteria</taxon>
        <taxon>Bacillati</taxon>
        <taxon>Bacillota</taxon>
        <taxon>Clostridia</taxon>
        <taxon>Eubacteriales</taxon>
        <taxon>Oscillospiraceae</taxon>
        <taxon>Papillibacter</taxon>
    </lineage>
</organism>
<dbReference type="SUPFAM" id="SSF46689">
    <property type="entry name" value="Homeodomain-like"/>
    <property type="match status" value="2"/>
</dbReference>
<gene>
    <name evidence="5" type="ORF">SAMN02745168_1240</name>
</gene>
<proteinExistence type="predicted"/>
<evidence type="ECO:0000313" key="5">
    <source>
        <dbReference type="EMBL" id="SMC49519.1"/>
    </source>
</evidence>
<dbReference type="RefSeq" id="WP_159448025.1">
    <property type="nucleotide sequence ID" value="NZ_FWXW01000002.1"/>
</dbReference>
<dbReference type="EMBL" id="FWXW01000002">
    <property type="protein sequence ID" value="SMC49519.1"/>
    <property type="molecule type" value="Genomic_DNA"/>
</dbReference>
<keyword evidence="3" id="KW-0804">Transcription</keyword>
<dbReference type="PANTHER" id="PTHR47504:SF5">
    <property type="entry name" value="RIGHT ORIGIN-BINDING PROTEIN"/>
    <property type="match status" value="1"/>
</dbReference>
<keyword evidence="6" id="KW-1185">Reference proteome</keyword>
<keyword evidence="2 5" id="KW-0238">DNA-binding</keyword>
<feature type="domain" description="HTH araC/xylS-type" evidence="4">
    <location>
        <begin position="6"/>
        <end position="104"/>
    </location>
</feature>
<dbReference type="PANTHER" id="PTHR47504">
    <property type="entry name" value="RIGHT ORIGIN-BINDING PROTEIN"/>
    <property type="match status" value="1"/>
</dbReference>
<dbReference type="SMART" id="SM00342">
    <property type="entry name" value="HTH_ARAC"/>
    <property type="match status" value="1"/>
</dbReference>
<dbReference type="Pfam" id="PF12833">
    <property type="entry name" value="HTH_18"/>
    <property type="match status" value="1"/>
</dbReference>
<dbReference type="GO" id="GO:0043565">
    <property type="term" value="F:sequence-specific DNA binding"/>
    <property type="evidence" value="ECO:0007669"/>
    <property type="project" value="InterPro"/>
</dbReference>
<dbReference type="OrthoDB" id="9801123at2"/>
<name>A0A1W1ZM67_9FIRM</name>
<dbReference type="InterPro" id="IPR018060">
    <property type="entry name" value="HTH_AraC"/>
</dbReference>
<accession>A0A1W1ZM67</accession>
<dbReference type="InterPro" id="IPR050959">
    <property type="entry name" value="MarA-like"/>
</dbReference>
<evidence type="ECO:0000256" key="3">
    <source>
        <dbReference type="ARBA" id="ARBA00023163"/>
    </source>
</evidence>
<reference evidence="5 6" key="1">
    <citation type="submission" date="2017-04" db="EMBL/GenBank/DDBJ databases">
        <authorList>
            <person name="Afonso C.L."/>
            <person name="Miller P.J."/>
            <person name="Scott M.A."/>
            <person name="Spackman E."/>
            <person name="Goraichik I."/>
            <person name="Dimitrov K.M."/>
            <person name="Suarez D.L."/>
            <person name="Swayne D.E."/>
        </authorList>
    </citation>
    <scope>NUCLEOTIDE SEQUENCE [LARGE SCALE GENOMIC DNA]</scope>
    <source>
        <strain evidence="5 6">DSM 12816</strain>
    </source>
</reference>
<evidence type="ECO:0000313" key="6">
    <source>
        <dbReference type="Proteomes" id="UP000192790"/>
    </source>
</evidence>
<dbReference type="STRING" id="1122930.SAMN02745168_1240"/>
<evidence type="ECO:0000259" key="4">
    <source>
        <dbReference type="PROSITE" id="PS01124"/>
    </source>
</evidence>
<sequence>MLESVMQSIAFIESNLHNDIGVCDVANAVSYSQFYFSREFSKHTHISVYDYILRRKISESYKDLFNKKIKIVDLAFRYGFQSHEVYTRAFRKVFGENPSEATVYKPLAVYEPIDEPYLNFLSGLRVEIIDKLSEDCFFEVNRVSSVSEVNSGGSYLILLSKKNLFNLNCVFQGNPSRSENEILSFRLSPLRQKFRIYHTDAKLAFRYFIDYFYDVDEMSSNFFMIQKEEDHIDILVPYVSLLS</sequence>
<dbReference type="PROSITE" id="PS01124">
    <property type="entry name" value="HTH_ARAC_FAMILY_2"/>
    <property type="match status" value="1"/>
</dbReference>
<evidence type="ECO:0000256" key="2">
    <source>
        <dbReference type="ARBA" id="ARBA00023125"/>
    </source>
</evidence>
<evidence type="ECO:0000256" key="1">
    <source>
        <dbReference type="ARBA" id="ARBA00023015"/>
    </source>
</evidence>
<dbReference type="Gene3D" id="1.10.10.60">
    <property type="entry name" value="Homeodomain-like"/>
    <property type="match status" value="2"/>
</dbReference>
<dbReference type="InterPro" id="IPR009057">
    <property type="entry name" value="Homeodomain-like_sf"/>
</dbReference>
<dbReference type="Proteomes" id="UP000192790">
    <property type="component" value="Unassembled WGS sequence"/>
</dbReference>
<keyword evidence="1" id="KW-0805">Transcription regulation</keyword>
<dbReference type="GO" id="GO:0003700">
    <property type="term" value="F:DNA-binding transcription factor activity"/>
    <property type="evidence" value="ECO:0007669"/>
    <property type="project" value="InterPro"/>
</dbReference>